<dbReference type="AlphaFoldDB" id="X1NWP6"/>
<feature type="non-terminal residue" evidence="1">
    <location>
        <position position="1"/>
    </location>
</feature>
<comment type="caution">
    <text evidence="1">The sequence shown here is derived from an EMBL/GenBank/DDBJ whole genome shotgun (WGS) entry which is preliminary data.</text>
</comment>
<organism evidence="1">
    <name type="scientific">marine sediment metagenome</name>
    <dbReference type="NCBI Taxonomy" id="412755"/>
    <lineage>
        <taxon>unclassified sequences</taxon>
        <taxon>metagenomes</taxon>
        <taxon>ecological metagenomes</taxon>
    </lineage>
</organism>
<name>X1NWP6_9ZZZZ</name>
<gene>
    <name evidence="1" type="ORF">S06H3_31625</name>
</gene>
<accession>X1NWP6</accession>
<protein>
    <submittedName>
        <fullName evidence="1">Uncharacterized protein</fullName>
    </submittedName>
</protein>
<proteinExistence type="predicted"/>
<evidence type="ECO:0000313" key="1">
    <source>
        <dbReference type="EMBL" id="GAI23084.1"/>
    </source>
</evidence>
<sequence>HYYISAKEGWDRLLDLEKLGIKIRDTEGEYKDSITRDPESGILFVYDLFNKNHVSFWGAGPPGKPKGGMNYAMRRAAEQLGVKIHDHVFATSLLAERGKPGAMEVDIRYNSQIQSYYQDESP</sequence>
<reference evidence="1" key="1">
    <citation type="journal article" date="2014" name="Front. Microbiol.">
        <title>High frequency of phylogenetically diverse reductive dehalogenase-homologous genes in deep subseafloor sedimentary metagenomes.</title>
        <authorList>
            <person name="Kawai M."/>
            <person name="Futagami T."/>
            <person name="Toyoda A."/>
            <person name="Takaki Y."/>
            <person name="Nishi S."/>
            <person name="Hori S."/>
            <person name="Arai W."/>
            <person name="Tsubouchi T."/>
            <person name="Morono Y."/>
            <person name="Uchiyama I."/>
            <person name="Ito T."/>
            <person name="Fujiyama A."/>
            <person name="Inagaki F."/>
            <person name="Takami H."/>
        </authorList>
    </citation>
    <scope>NUCLEOTIDE SEQUENCE</scope>
    <source>
        <strain evidence="1">Expedition CK06-06</strain>
    </source>
</reference>
<dbReference type="EMBL" id="BARV01018740">
    <property type="protein sequence ID" value="GAI23084.1"/>
    <property type="molecule type" value="Genomic_DNA"/>
</dbReference>